<proteinExistence type="predicted"/>
<keyword evidence="1" id="KW-0413">Isomerase</keyword>
<organism evidence="1 2">
    <name type="scientific">Fictibacillus marinisediminis</name>
    <dbReference type="NCBI Taxonomy" id="2878389"/>
    <lineage>
        <taxon>Bacteria</taxon>
        <taxon>Bacillati</taxon>
        <taxon>Bacillota</taxon>
        <taxon>Bacilli</taxon>
        <taxon>Bacillales</taxon>
        <taxon>Fictibacillaceae</taxon>
        <taxon>Fictibacillus</taxon>
    </lineage>
</organism>
<dbReference type="Proteomes" id="UP001139011">
    <property type="component" value="Unassembled WGS sequence"/>
</dbReference>
<dbReference type="EMBL" id="JAIWJX010000002">
    <property type="protein sequence ID" value="MCK6256871.1"/>
    <property type="molecule type" value="Genomic_DNA"/>
</dbReference>
<evidence type="ECO:0000313" key="1">
    <source>
        <dbReference type="EMBL" id="MCK6256871.1"/>
    </source>
</evidence>
<keyword evidence="2" id="KW-1185">Reference proteome</keyword>
<sequence length="165" mass="18650">MDFVLELKGKVKYILTIDPGVFIFDDRKFDLTTYFDEKENVESEEEKYLKAISSHWDKEIIEGSAPPEKKPASRKTLKEKIATGTFGIGFAHLIKNAEPDKTASLIEIHTADGMEEITLEEGLQSVLGFSLNGKPLKEDGPVHFYYGDGRNKENPLKNIRGFIIK</sequence>
<dbReference type="RefSeq" id="WP_248252474.1">
    <property type="nucleotide sequence ID" value="NZ_JAIWJX010000002.1"/>
</dbReference>
<name>A0A9X2BCT0_9BACL</name>
<evidence type="ECO:0000313" key="2">
    <source>
        <dbReference type="Proteomes" id="UP001139011"/>
    </source>
</evidence>
<reference evidence="1" key="1">
    <citation type="submission" date="2021-09" db="EMBL/GenBank/DDBJ databases">
        <title>Genome analysis of Fictibacillus sp. KIGAM418 isolated from marine sediment.</title>
        <authorList>
            <person name="Seo M.-J."/>
            <person name="Cho E.-S."/>
            <person name="Hwang C.Y."/>
        </authorList>
    </citation>
    <scope>NUCLEOTIDE SEQUENCE</scope>
    <source>
        <strain evidence="1">KIGAM418</strain>
    </source>
</reference>
<dbReference type="AlphaFoldDB" id="A0A9X2BCT0"/>
<accession>A0A9X2BCT0</accession>
<gene>
    <name evidence="1" type="ORF">LCY76_09715</name>
</gene>
<comment type="caution">
    <text evidence="1">The sequence shown here is derived from an EMBL/GenBank/DDBJ whole genome shotgun (WGS) entry which is preliminary data.</text>
</comment>
<dbReference type="GO" id="GO:0016853">
    <property type="term" value="F:isomerase activity"/>
    <property type="evidence" value="ECO:0007669"/>
    <property type="project" value="UniProtKB-KW"/>
</dbReference>
<protein>
    <submittedName>
        <fullName evidence="1">Peptidyl-prolyl cis-trans isomerase</fullName>
    </submittedName>
</protein>